<dbReference type="Pfam" id="PF05154">
    <property type="entry name" value="TM2"/>
    <property type="match status" value="1"/>
</dbReference>
<dbReference type="AlphaFoldDB" id="A0AB33VII0"/>
<feature type="transmembrane region" description="Helical" evidence="5">
    <location>
        <begin position="52"/>
        <end position="73"/>
    </location>
</feature>
<keyword evidence="4 5" id="KW-0472">Membrane</keyword>
<protein>
    <recommendedName>
        <fullName evidence="6">TM2 domain-containing protein</fullName>
    </recommendedName>
</protein>
<reference evidence="7 8" key="1">
    <citation type="journal article" date="2006" name="Mol. Plant Microbe Interact.">
        <title>Identification of open reading frames unique to a select agent: Ralstonia solanacearum race 3 biovar 2.</title>
        <authorList>
            <person name="Gabriel D.W."/>
            <person name="Allen C."/>
            <person name="Schell M."/>
            <person name="Denny T.P."/>
            <person name="Greenberg J.T."/>
            <person name="Duan Y.P."/>
            <person name="Flores-Cruz Z."/>
            <person name="Huang Q."/>
            <person name="Clifford J.M."/>
            <person name="Presting G."/>
            <person name="Gonzalez E.T."/>
            <person name="Reddy J."/>
            <person name="Elphinstone J."/>
            <person name="Swanson J."/>
            <person name="Yao J."/>
            <person name="Mulholland V."/>
            <person name="Liu L."/>
            <person name="Farmerie W."/>
            <person name="Patnaikuni M."/>
            <person name="Balogh B."/>
            <person name="Norman D."/>
            <person name="Alvarez A."/>
            <person name="Castillo J.A."/>
            <person name="Jones J."/>
            <person name="Saddler G."/>
            <person name="Walunas T."/>
            <person name="Zhukov A."/>
            <person name="Mikhailova N."/>
        </authorList>
    </citation>
    <scope>NUCLEOTIDE SEQUENCE [LARGE SCALE GENOMIC DNA]</scope>
    <source>
        <strain evidence="7 8">UW551</strain>
    </source>
</reference>
<feature type="transmembrane region" description="Helical" evidence="5">
    <location>
        <begin position="27"/>
        <end position="45"/>
    </location>
</feature>
<evidence type="ECO:0000313" key="7">
    <source>
        <dbReference type="EMBL" id="EAP74616.1"/>
    </source>
</evidence>
<evidence type="ECO:0000256" key="3">
    <source>
        <dbReference type="ARBA" id="ARBA00022989"/>
    </source>
</evidence>
<evidence type="ECO:0000256" key="2">
    <source>
        <dbReference type="ARBA" id="ARBA00022692"/>
    </source>
</evidence>
<evidence type="ECO:0000256" key="1">
    <source>
        <dbReference type="ARBA" id="ARBA00004141"/>
    </source>
</evidence>
<dbReference type="InterPro" id="IPR007829">
    <property type="entry name" value="TM2"/>
</dbReference>
<comment type="caution">
    <text evidence="7">The sequence shown here is derived from an EMBL/GenBank/DDBJ whole genome shotgun (WGS) entry which is preliminary data.</text>
</comment>
<accession>A0AB33VII0</accession>
<dbReference type="GO" id="GO:0016020">
    <property type="term" value="C:membrane"/>
    <property type="evidence" value="ECO:0007669"/>
    <property type="project" value="UniProtKB-SubCell"/>
</dbReference>
<feature type="transmembrane region" description="Helical" evidence="5">
    <location>
        <begin position="125"/>
        <end position="148"/>
    </location>
</feature>
<keyword evidence="3 5" id="KW-1133">Transmembrane helix</keyword>
<feature type="domain" description="TM2" evidence="6">
    <location>
        <begin position="23"/>
        <end position="71"/>
    </location>
</feature>
<dbReference type="Proteomes" id="UP000005933">
    <property type="component" value="Unassembled WGS sequence"/>
</dbReference>
<gene>
    <name evidence="7" type="ORF">RRSL_04472</name>
</gene>
<comment type="subcellular location">
    <subcellularLocation>
        <location evidence="1">Membrane</location>
        <topology evidence="1">Multi-pass membrane protein</topology>
    </subcellularLocation>
</comment>
<feature type="transmembrane region" description="Helical" evidence="5">
    <location>
        <begin position="79"/>
        <end position="104"/>
    </location>
</feature>
<keyword evidence="2 5" id="KW-0812">Transmembrane</keyword>
<evidence type="ECO:0000259" key="6">
    <source>
        <dbReference type="Pfam" id="PF05154"/>
    </source>
</evidence>
<proteinExistence type="predicted"/>
<evidence type="ECO:0000256" key="5">
    <source>
        <dbReference type="SAM" id="Phobius"/>
    </source>
</evidence>
<evidence type="ECO:0000256" key="4">
    <source>
        <dbReference type="ARBA" id="ARBA00023136"/>
    </source>
</evidence>
<evidence type="ECO:0000313" key="8">
    <source>
        <dbReference type="Proteomes" id="UP000005933"/>
    </source>
</evidence>
<name>A0AB33VII0_RALSU</name>
<dbReference type="EMBL" id="AAKL01000002">
    <property type="protein sequence ID" value="EAP74616.1"/>
    <property type="molecule type" value="Genomic_DNA"/>
</dbReference>
<sequence>MRSAVAVLPCVPSPAMPTTAPLKKSKLLTVLLAFLFGSVGAHRFYLKGGRDFWAWTQVAAMALGIVGVVLLWSTHRSSLPGWACAIIGGASVLTGFLSALVYGLRPDDRWDTQFNPDGTPTRSGWPVVLLAILTLMIGTGLLMAGLAITFQTYFESQVQAAKALSQ</sequence>
<organism evidence="7 8">
    <name type="scientific">Ralstonia solanacearum (strain UW551)</name>
    <dbReference type="NCBI Taxonomy" id="342110"/>
    <lineage>
        <taxon>Bacteria</taxon>
        <taxon>Pseudomonadati</taxon>
        <taxon>Pseudomonadota</taxon>
        <taxon>Betaproteobacteria</taxon>
        <taxon>Burkholderiales</taxon>
        <taxon>Burkholderiaceae</taxon>
        <taxon>Ralstonia</taxon>
        <taxon>Ralstonia solanacearum species complex</taxon>
    </lineage>
</organism>